<proteinExistence type="predicted"/>
<dbReference type="EMBL" id="CP017708">
    <property type="protein sequence ID" value="WAN69510.1"/>
    <property type="molecule type" value="Genomic_DNA"/>
</dbReference>
<protein>
    <submittedName>
        <fullName evidence="1">Uncharacterized protein</fullName>
    </submittedName>
</protein>
<evidence type="ECO:0000313" key="1">
    <source>
        <dbReference type="EMBL" id="WAN69510.1"/>
    </source>
</evidence>
<name>A0A9Q9STS2_MOOP1</name>
<accession>A0A9Q9STS2</accession>
<gene>
    <name evidence="1" type="ORF">BJP36_36060</name>
</gene>
<reference evidence="1" key="2">
    <citation type="submission" date="2022-10" db="EMBL/GenBank/DDBJ databases">
        <authorList>
            <person name="Ngo T.-E."/>
        </authorList>
    </citation>
    <scope>NUCLEOTIDE SEQUENCE</scope>
    <source>
        <strain evidence="1">JHB</strain>
    </source>
</reference>
<dbReference type="AlphaFoldDB" id="A0A9Q9STS2"/>
<reference evidence="1" key="1">
    <citation type="journal article" date="2017" name="Proc. Natl. Acad. Sci. U.S.A.">
        <title>Comparative genomics uncovers the prolific and distinctive metabolic potential of the cyanobacterial genus Moorea.</title>
        <authorList>
            <person name="Leao T."/>
            <person name="Castelao G."/>
            <person name="Korobeynikov A."/>
            <person name="Monroe E.A."/>
            <person name="Podell S."/>
            <person name="Glukhov E."/>
            <person name="Allen E.E."/>
            <person name="Gerwick W.H."/>
            <person name="Gerwick L."/>
        </authorList>
    </citation>
    <scope>NUCLEOTIDE SEQUENCE</scope>
    <source>
        <strain evidence="1">JHB</strain>
    </source>
</reference>
<dbReference type="Proteomes" id="UP000176944">
    <property type="component" value="Chromosome"/>
</dbReference>
<organism evidence="1">
    <name type="scientific">Moorena producens (strain JHB)</name>
    <dbReference type="NCBI Taxonomy" id="1454205"/>
    <lineage>
        <taxon>Bacteria</taxon>
        <taxon>Bacillati</taxon>
        <taxon>Cyanobacteriota</taxon>
        <taxon>Cyanophyceae</taxon>
        <taxon>Coleofasciculales</taxon>
        <taxon>Coleofasciculaceae</taxon>
        <taxon>Moorena</taxon>
    </lineage>
</organism>
<sequence>MSWHVKSHTQAITAWVSLLFKDQIVYRFPDSRFPTPDSRIILG</sequence>